<evidence type="ECO:0000313" key="1">
    <source>
        <dbReference type="EMBL" id="BBG29918.1"/>
    </source>
</evidence>
<accession>A0A348HE66</accession>
<dbReference type="EMBL" id="AP018933">
    <property type="protein sequence ID" value="BBG29918.1"/>
    <property type="molecule type" value="Genomic_DNA"/>
</dbReference>
<evidence type="ECO:0000313" key="2">
    <source>
        <dbReference type="Proteomes" id="UP000267342"/>
    </source>
</evidence>
<keyword evidence="2" id="KW-1185">Reference proteome</keyword>
<sequence length="288" mass="31951">MVRSSPAQRHTAAEHALDVASSASTVVMGVPLSKWVQTETADPPARSTDGPRSFEGLGKSALQCFQQLSADIIQGTDAINAVVFRCFRRRFLRPFAVVSYQRFGLVVVDLQTITYGIWQVIFALDQQLARCVILAFFFRRIVDDVIGTAGAFMNATARQTLDDLVIFNSDFDNVVDLDTSILQRISLRNVARETVEQEAVDAVRMRNAFLNQCDDQIIGDQLPFGHDLFYLTAQLGTRLDRSTQHVARGNLRNVIVLADELSLSAFACARSAQQDQTHESGLLKIGLR</sequence>
<reference evidence="1 2" key="1">
    <citation type="submission" date="2018-09" db="EMBL/GenBank/DDBJ databases">
        <title>Zymobacter palmae IAM14233 (=T109) whole genome analysis.</title>
        <authorList>
            <person name="Yanase H."/>
        </authorList>
    </citation>
    <scope>NUCLEOTIDE SEQUENCE [LARGE SCALE GENOMIC DNA]</scope>
    <source>
        <strain evidence="1 2">IAM14233</strain>
    </source>
</reference>
<gene>
    <name evidence="1" type="ORF">ZBT109_1157</name>
</gene>
<dbReference type="Proteomes" id="UP000267342">
    <property type="component" value="Chromosome"/>
</dbReference>
<dbReference type="AlphaFoldDB" id="A0A348HE66"/>
<organism evidence="1 2">
    <name type="scientific">Zymobacter palmae</name>
    <dbReference type="NCBI Taxonomy" id="33074"/>
    <lineage>
        <taxon>Bacteria</taxon>
        <taxon>Pseudomonadati</taxon>
        <taxon>Pseudomonadota</taxon>
        <taxon>Gammaproteobacteria</taxon>
        <taxon>Oceanospirillales</taxon>
        <taxon>Halomonadaceae</taxon>
        <taxon>Zymobacter group</taxon>
        <taxon>Zymobacter</taxon>
    </lineage>
</organism>
<protein>
    <submittedName>
        <fullName evidence="1">Acyl desaturase</fullName>
    </submittedName>
</protein>
<dbReference type="KEGG" id="zpl:ZBT109_1157"/>
<name>A0A348HE66_9GAMM</name>
<proteinExistence type="predicted"/>